<dbReference type="GO" id="GO:0004386">
    <property type="term" value="F:helicase activity"/>
    <property type="evidence" value="ECO:0007669"/>
    <property type="project" value="UniProtKB-KW"/>
</dbReference>
<reference evidence="2 3" key="1">
    <citation type="submission" date="2018-02" db="EMBL/GenBank/DDBJ databases">
        <title>Draft genome of wild Prunus yedoensis var. nudiflora.</title>
        <authorList>
            <person name="Baek S."/>
            <person name="Kim J.-H."/>
            <person name="Choi K."/>
            <person name="Kim G.-B."/>
            <person name="Cho A."/>
            <person name="Jang H."/>
            <person name="Shin C.-H."/>
            <person name="Yu H.-J."/>
            <person name="Mun J.-H."/>
        </authorList>
    </citation>
    <scope>NUCLEOTIDE SEQUENCE [LARGE SCALE GENOMIC DNA]</scope>
    <source>
        <strain evidence="3">cv. Jeju island</strain>
        <tissue evidence="2">Leaf</tissue>
    </source>
</reference>
<keyword evidence="2" id="KW-0067">ATP-binding</keyword>
<keyword evidence="2" id="KW-0378">Hydrolase</keyword>
<dbReference type="AlphaFoldDB" id="A0A314Y751"/>
<protein>
    <submittedName>
        <fullName evidence="2">DEAD-box ATP-dependent RNA helicase 35-like</fullName>
    </submittedName>
</protein>
<proteinExistence type="predicted"/>
<dbReference type="OrthoDB" id="1720230at2759"/>
<dbReference type="EMBL" id="PJQY01001695">
    <property type="protein sequence ID" value="PQQ00421.1"/>
    <property type="molecule type" value="Genomic_DNA"/>
</dbReference>
<organism evidence="2 3">
    <name type="scientific">Prunus yedoensis var. nudiflora</name>
    <dbReference type="NCBI Taxonomy" id="2094558"/>
    <lineage>
        <taxon>Eukaryota</taxon>
        <taxon>Viridiplantae</taxon>
        <taxon>Streptophyta</taxon>
        <taxon>Embryophyta</taxon>
        <taxon>Tracheophyta</taxon>
        <taxon>Spermatophyta</taxon>
        <taxon>Magnoliopsida</taxon>
        <taxon>eudicotyledons</taxon>
        <taxon>Gunneridae</taxon>
        <taxon>Pentapetalae</taxon>
        <taxon>rosids</taxon>
        <taxon>fabids</taxon>
        <taxon>Rosales</taxon>
        <taxon>Rosaceae</taxon>
        <taxon>Amygdaloideae</taxon>
        <taxon>Amygdaleae</taxon>
        <taxon>Prunus</taxon>
    </lineage>
</organism>
<evidence type="ECO:0000256" key="1">
    <source>
        <dbReference type="SAM" id="MobiDB-lite"/>
    </source>
</evidence>
<dbReference type="Proteomes" id="UP000250321">
    <property type="component" value="Unassembled WGS sequence"/>
</dbReference>
<keyword evidence="3" id="KW-1185">Reference proteome</keyword>
<evidence type="ECO:0000313" key="3">
    <source>
        <dbReference type="Proteomes" id="UP000250321"/>
    </source>
</evidence>
<feature type="region of interest" description="Disordered" evidence="1">
    <location>
        <begin position="78"/>
        <end position="101"/>
    </location>
</feature>
<evidence type="ECO:0000313" key="2">
    <source>
        <dbReference type="EMBL" id="PQQ00421.1"/>
    </source>
</evidence>
<keyword evidence="2" id="KW-0347">Helicase</keyword>
<comment type="caution">
    <text evidence="2">The sequence shown here is derived from an EMBL/GenBank/DDBJ whole genome shotgun (WGS) entry which is preliminary data.</text>
</comment>
<dbReference type="STRING" id="2094558.A0A314Y751"/>
<sequence>MEKEDDYVEYVPVAKRRAMEAHKILQRKIMSFGLEEKSDKLKLTAQANPSLLVKAQSEKSNFVAEDKPSRPSLLVKSLEMKHEAPKITPNPTDGATGERDY</sequence>
<keyword evidence="2" id="KW-0547">Nucleotide-binding</keyword>
<accession>A0A314Y751</accession>
<gene>
    <name evidence="2" type="ORF">Pyn_15651</name>
</gene>
<name>A0A314Y751_PRUYE</name>